<feature type="binding site" evidence="8">
    <location>
        <position position="312"/>
    </location>
    <ligand>
        <name>Zn(2+)</name>
        <dbReference type="ChEBI" id="CHEBI:29105"/>
    </ligand>
</feature>
<dbReference type="Pfam" id="PF01750">
    <property type="entry name" value="HycI"/>
    <property type="match status" value="1"/>
</dbReference>
<feature type="binding site" evidence="8">
    <location>
        <position position="295"/>
    </location>
    <ligand>
        <name>Zn(2+)</name>
        <dbReference type="ChEBI" id="CHEBI:29105"/>
    </ligand>
</feature>
<evidence type="ECO:0000256" key="7">
    <source>
        <dbReference type="ARBA" id="ARBA00022833"/>
    </source>
</evidence>
<evidence type="ECO:0000256" key="1">
    <source>
        <dbReference type="ARBA" id="ARBA00006814"/>
    </source>
</evidence>
<dbReference type="InterPro" id="IPR023430">
    <property type="entry name" value="Pept_HybD-like_dom_sf"/>
</dbReference>
<dbReference type="InterPro" id="IPR000671">
    <property type="entry name" value="Peptidase_A31"/>
</dbReference>
<evidence type="ECO:0000256" key="4">
    <source>
        <dbReference type="ARBA" id="ARBA00022723"/>
    </source>
</evidence>
<dbReference type="SUPFAM" id="SSF53163">
    <property type="entry name" value="HybD-like"/>
    <property type="match status" value="1"/>
</dbReference>
<evidence type="ECO:0000313" key="10">
    <source>
        <dbReference type="EMBL" id="GAA3506419.1"/>
    </source>
</evidence>
<evidence type="ECO:0000256" key="2">
    <source>
        <dbReference type="ARBA" id="ARBA00022596"/>
    </source>
</evidence>
<comment type="similarity">
    <text evidence="1">Belongs to the peptidase A31 family.</text>
</comment>
<keyword evidence="3" id="KW-0645">Protease</keyword>
<protein>
    <recommendedName>
        <fullName evidence="8">Hydrogenase maturation factor HypA</fullName>
    </recommendedName>
</protein>
<keyword evidence="7 8" id="KW-0862">Zinc</keyword>
<keyword evidence="5" id="KW-0064">Aspartyl protease</keyword>
<dbReference type="HAMAP" id="MF_00213">
    <property type="entry name" value="HypA_HybF"/>
    <property type="match status" value="1"/>
</dbReference>
<dbReference type="NCBIfam" id="TIGR00072">
    <property type="entry name" value="hydrog_prot"/>
    <property type="match status" value="1"/>
</dbReference>
<dbReference type="EMBL" id="BAAAXF010000090">
    <property type="protein sequence ID" value="GAA3506419.1"/>
    <property type="molecule type" value="Genomic_DNA"/>
</dbReference>
<accession>A0ABP6UIV3</accession>
<dbReference type="InterPro" id="IPR000688">
    <property type="entry name" value="HypA/HybF"/>
</dbReference>
<feature type="binding site" evidence="8">
    <location>
        <position position="315"/>
    </location>
    <ligand>
        <name>Zn(2+)</name>
        <dbReference type="ChEBI" id="CHEBI:29105"/>
    </ligand>
</feature>
<keyword evidence="6" id="KW-0378">Hydrolase</keyword>
<keyword evidence="2 8" id="KW-0533">Nickel</keyword>
<evidence type="ECO:0000256" key="8">
    <source>
        <dbReference type="HAMAP-Rule" id="MF_00213"/>
    </source>
</evidence>
<keyword evidence="11" id="KW-1185">Reference proteome</keyword>
<comment type="function">
    <text evidence="8">Involved in the maturation of [NiFe] hydrogenases. Required for nickel insertion into the metal center of the hydrogenase.</text>
</comment>
<dbReference type="CDD" id="cd06068">
    <property type="entry name" value="H2MP_like-1"/>
    <property type="match status" value="1"/>
</dbReference>
<dbReference type="PANTHER" id="PTHR30302:SF1">
    <property type="entry name" value="HYDROGENASE 2 MATURATION PROTEASE"/>
    <property type="match status" value="1"/>
</dbReference>
<dbReference type="PRINTS" id="PR00446">
    <property type="entry name" value="HYDRGNUPTAKE"/>
</dbReference>
<sequence>MNPHEDPVPPGGPRPHTLVAGVGNIFLGDDGFGVEVARRLSGQPLPEGVEVADVGIRGVHLAYQLLDGYDTLVVLDATARGGEPGTLYLIDAAEPSGGRPPAGLALDGHRMSPDALFALLGTLCAGTGAVPPRRTWLVGCEPGVLEEGVGLSPRVAAAVPGAVRMVTGLVRDGAVARLRTAATADPAGVHRTGYAPGAPGGRPRRPRLQWAARPPPAQDGAAMHEMSVALSVVDHVEQAARSGGAHGVRRVHVEIGELAGVVPDALAFCFELACSGTVLEGAELVTRFVPGRASCAPCGRTWDTGMPPDMTCAACRKGAGELLSGRELRITEVHWSAEPAAPGPAPAPHPEES</sequence>
<feature type="binding site" evidence="8">
    <location>
        <position position="224"/>
    </location>
    <ligand>
        <name>Ni(2+)</name>
        <dbReference type="ChEBI" id="CHEBI:49786"/>
    </ligand>
</feature>
<comment type="similarity">
    <text evidence="8">Belongs to the HypA/HybF family.</text>
</comment>
<comment type="caution">
    <text evidence="10">The sequence shown here is derived from an EMBL/GenBank/DDBJ whole genome shotgun (WGS) entry which is preliminary data.</text>
</comment>
<evidence type="ECO:0000313" key="11">
    <source>
        <dbReference type="Proteomes" id="UP001501455"/>
    </source>
</evidence>
<gene>
    <name evidence="8" type="primary">hypA</name>
    <name evidence="10" type="ORF">GCM10019016_135340</name>
</gene>
<name>A0ABP6UIV3_9ACTN</name>
<dbReference type="Proteomes" id="UP001501455">
    <property type="component" value="Unassembled WGS sequence"/>
</dbReference>
<evidence type="ECO:0000256" key="9">
    <source>
        <dbReference type="SAM" id="MobiDB-lite"/>
    </source>
</evidence>
<dbReference type="Gene3D" id="3.30.2320.80">
    <property type="match status" value="1"/>
</dbReference>
<dbReference type="Pfam" id="PF01155">
    <property type="entry name" value="HypA"/>
    <property type="match status" value="1"/>
</dbReference>
<feature type="binding site" evidence="8">
    <location>
        <position position="298"/>
    </location>
    <ligand>
        <name>Zn(2+)</name>
        <dbReference type="ChEBI" id="CHEBI:29105"/>
    </ligand>
</feature>
<evidence type="ECO:0000256" key="6">
    <source>
        <dbReference type="ARBA" id="ARBA00022801"/>
    </source>
</evidence>
<evidence type="ECO:0000256" key="3">
    <source>
        <dbReference type="ARBA" id="ARBA00022670"/>
    </source>
</evidence>
<dbReference type="Gene3D" id="3.40.50.1450">
    <property type="entry name" value="HybD-like"/>
    <property type="match status" value="1"/>
</dbReference>
<organism evidence="10 11">
    <name type="scientific">Streptomyces prasinosporus</name>
    <dbReference type="NCBI Taxonomy" id="68256"/>
    <lineage>
        <taxon>Bacteria</taxon>
        <taxon>Bacillati</taxon>
        <taxon>Actinomycetota</taxon>
        <taxon>Actinomycetes</taxon>
        <taxon>Kitasatosporales</taxon>
        <taxon>Streptomycetaceae</taxon>
        <taxon>Streptomyces</taxon>
        <taxon>Streptomyces albogriseolus group</taxon>
    </lineage>
</organism>
<keyword evidence="4 8" id="KW-0479">Metal-binding</keyword>
<proteinExistence type="inferred from homology"/>
<reference evidence="11" key="1">
    <citation type="journal article" date="2019" name="Int. J. Syst. Evol. Microbiol.">
        <title>The Global Catalogue of Microorganisms (GCM) 10K type strain sequencing project: providing services to taxonomists for standard genome sequencing and annotation.</title>
        <authorList>
            <consortium name="The Broad Institute Genomics Platform"/>
            <consortium name="The Broad Institute Genome Sequencing Center for Infectious Disease"/>
            <person name="Wu L."/>
            <person name="Ma J."/>
        </authorList>
    </citation>
    <scope>NUCLEOTIDE SEQUENCE [LARGE SCALE GENOMIC DNA]</scope>
    <source>
        <strain evidence="11">JCM 4816</strain>
    </source>
</reference>
<feature type="region of interest" description="Disordered" evidence="9">
    <location>
        <begin position="187"/>
        <end position="219"/>
    </location>
</feature>
<evidence type="ECO:0000256" key="5">
    <source>
        <dbReference type="ARBA" id="ARBA00022750"/>
    </source>
</evidence>
<dbReference type="PANTHER" id="PTHR30302">
    <property type="entry name" value="HYDROGENASE 1 MATURATION PROTEASE"/>
    <property type="match status" value="1"/>
</dbReference>